<accession>A0A382KD31</accession>
<feature type="domain" description="Cytochrome c" evidence="4">
    <location>
        <begin position="43"/>
        <end position="138"/>
    </location>
</feature>
<dbReference type="GO" id="GO:0009055">
    <property type="term" value="F:electron transfer activity"/>
    <property type="evidence" value="ECO:0007669"/>
    <property type="project" value="InterPro"/>
</dbReference>
<dbReference type="GO" id="GO:0046872">
    <property type="term" value="F:metal ion binding"/>
    <property type="evidence" value="ECO:0007669"/>
    <property type="project" value="UniProtKB-KW"/>
</dbReference>
<proteinExistence type="predicted"/>
<evidence type="ECO:0000256" key="3">
    <source>
        <dbReference type="ARBA" id="ARBA00023004"/>
    </source>
</evidence>
<keyword evidence="3" id="KW-0408">Iron</keyword>
<keyword evidence="2" id="KW-0479">Metal-binding</keyword>
<dbReference type="PROSITE" id="PS51007">
    <property type="entry name" value="CYTC"/>
    <property type="match status" value="1"/>
</dbReference>
<dbReference type="AlphaFoldDB" id="A0A382KD31"/>
<protein>
    <recommendedName>
        <fullName evidence="4">Cytochrome c domain-containing protein</fullName>
    </recommendedName>
</protein>
<dbReference type="GO" id="GO:0020037">
    <property type="term" value="F:heme binding"/>
    <property type="evidence" value="ECO:0007669"/>
    <property type="project" value="InterPro"/>
</dbReference>
<evidence type="ECO:0000313" key="5">
    <source>
        <dbReference type="EMBL" id="SVC20927.1"/>
    </source>
</evidence>
<dbReference type="Pfam" id="PF00034">
    <property type="entry name" value="Cytochrom_C"/>
    <property type="match status" value="1"/>
</dbReference>
<dbReference type="InterPro" id="IPR009056">
    <property type="entry name" value="Cyt_c-like_dom"/>
</dbReference>
<gene>
    <name evidence="5" type="ORF">METZ01_LOCUS273781</name>
</gene>
<dbReference type="SUPFAM" id="SSF46626">
    <property type="entry name" value="Cytochrome c"/>
    <property type="match status" value="1"/>
</dbReference>
<evidence type="ECO:0000256" key="1">
    <source>
        <dbReference type="ARBA" id="ARBA00022617"/>
    </source>
</evidence>
<dbReference type="Gene3D" id="1.10.760.10">
    <property type="entry name" value="Cytochrome c-like domain"/>
    <property type="match status" value="1"/>
</dbReference>
<evidence type="ECO:0000256" key="2">
    <source>
        <dbReference type="ARBA" id="ARBA00022723"/>
    </source>
</evidence>
<reference evidence="5" key="1">
    <citation type="submission" date="2018-05" db="EMBL/GenBank/DDBJ databases">
        <authorList>
            <person name="Lanie J.A."/>
            <person name="Ng W.-L."/>
            <person name="Kazmierczak K.M."/>
            <person name="Andrzejewski T.M."/>
            <person name="Davidsen T.M."/>
            <person name="Wayne K.J."/>
            <person name="Tettelin H."/>
            <person name="Glass J.I."/>
            <person name="Rusch D."/>
            <person name="Podicherti R."/>
            <person name="Tsui H.-C.T."/>
            <person name="Winkler M.E."/>
        </authorList>
    </citation>
    <scope>NUCLEOTIDE SEQUENCE</scope>
</reference>
<keyword evidence="1" id="KW-0349">Heme</keyword>
<evidence type="ECO:0000259" key="4">
    <source>
        <dbReference type="PROSITE" id="PS51007"/>
    </source>
</evidence>
<sequence>VIQYIKYELAVDRSDPAEPYAYFVEEPAEPPIYIGQAPDPSEEIVVHGKEIWQQAKCWECHGQTGKGDGEKAAGLEDDYGFPIRPADLTSGQFKSGPSVRDIFRTVTTGLSGTPMPSYQDSFSEEDRWALAYFVVSLSAFTDPLTGKPLLITKNDKENLNNPELKAHASRLAYKRSSSQFLAGEYAGEAWAGRKGIELLENK</sequence>
<organism evidence="5">
    <name type="scientific">marine metagenome</name>
    <dbReference type="NCBI Taxonomy" id="408172"/>
    <lineage>
        <taxon>unclassified sequences</taxon>
        <taxon>metagenomes</taxon>
        <taxon>ecological metagenomes</taxon>
    </lineage>
</organism>
<feature type="non-terminal residue" evidence="5">
    <location>
        <position position="1"/>
    </location>
</feature>
<name>A0A382KD31_9ZZZZ</name>
<dbReference type="EMBL" id="UINC01079176">
    <property type="protein sequence ID" value="SVC20927.1"/>
    <property type="molecule type" value="Genomic_DNA"/>
</dbReference>
<dbReference type="InterPro" id="IPR036909">
    <property type="entry name" value="Cyt_c-like_dom_sf"/>
</dbReference>